<keyword evidence="5 6" id="KW-0472">Membrane</keyword>
<dbReference type="Proteomes" id="UP001597040">
    <property type="component" value="Unassembled WGS sequence"/>
</dbReference>
<organism evidence="7 8">
    <name type="scientific">Virgibacillus byunsanensis</name>
    <dbReference type="NCBI Taxonomy" id="570945"/>
    <lineage>
        <taxon>Bacteria</taxon>
        <taxon>Bacillati</taxon>
        <taxon>Bacillota</taxon>
        <taxon>Bacilli</taxon>
        <taxon>Bacillales</taxon>
        <taxon>Bacillaceae</taxon>
        <taxon>Virgibacillus</taxon>
    </lineage>
</organism>
<evidence type="ECO:0000256" key="5">
    <source>
        <dbReference type="ARBA" id="ARBA00023136"/>
    </source>
</evidence>
<comment type="subcellular location">
    <subcellularLocation>
        <location evidence="1">Membrane</location>
        <topology evidence="1">Multi-pass membrane protein</topology>
    </subcellularLocation>
</comment>
<comment type="caution">
    <text evidence="7">The sequence shown here is derived from an EMBL/GenBank/DDBJ whole genome shotgun (WGS) entry which is preliminary data.</text>
</comment>
<dbReference type="InterPro" id="IPR038377">
    <property type="entry name" value="Na/Glc_symporter_sf"/>
</dbReference>
<protein>
    <submittedName>
        <fullName evidence="7">Uncharacterized protein</fullName>
    </submittedName>
</protein>
<feature type="transmembrane region" description="Helical" evidence="6">
    <location>
        <begin position="350"/>
        <end position="371"/>
    </location>
</feature>
<feature type="transmembrane region" description="Helical" evidence="6">
    <location>
        <begin position="147"/>
        <end position="169"/>
    </location>
</feature>
<dbReference type="Gene3D" id="1.20.1730.10">
    <property type="entry name" value="Sodium/glucose cotransporter"/>
    <property type="match status" value="1"/>
</dbReference>
<evidence type="ECO:0000256" key="4">
    <source>
        <dbReference type="ARBA" id="ARBA00022989"/>
    </source>
</evidence>
<dbReference type="PROSITE" id="PS50283">
    <property type="entry name" value="NA_SOLUT_SYMP_3"/>
    <property type="match status" value="1"/>
</dbReference>
<evidence type="ECO:0000256" key="2">
    <source>
        <dbReference type="ARBA" id="ARBA00006434"/>
    </source>
</evidence>
<accession>A0ABW3LFX3</accession>
<evidence type="ECO:0000256" key="6">
    <source>
        <dbReference type="SAM" id="Phobius"/>
    </source>
</evidence>
<evidence type="ECO:0000256" key="3">
    <source>
        <dbReference type="ARBA" id="ARBA00022692"/>
    </source>
</evidence>
<dbReference type="EMBL" id="JBHTKJ010000007">
    <property type="protein sequence ID" value="MFD1037298.1"/>
    <property type="molecule type" value="Genomic_DNA"/>
</dbReference>
<comment type="similarity">
    <text evidence="2">Belongs to the sodium:solute symporter (SSF) (TC 2.A.21) family.</text>
</comment>
<feature type="transmembrane region" description="Helical" evidence="6">
    <location>
        <begin position="118"/>
        <end position="135"/>
    </location>
</feature>
<evidence type="ECO:0000313" key="8">
    <source>
        <dbReference type="Proteomes" id="UP001597040"/>
    </source>
</evidence>
<proteinExistence type="inferred from homology"/>
<name>A0ABW3LFX3_9BACI</name>
<feature type="transmembrane region" description="Helical" evidence="6">
    <location>
        <begin position="325"/>
        <end position="344"/>
    </location>
</feature>
<keyword evidence="4 6" id="KW-1133">Transmembrane helix</keyword>
<feature type="transmembrane region" description="Helical" evidence="6">
    <location>
        <begin position="35"/>
        <end position="58"/>
    </location>
</feature>
<feature type="transmembrane region" description="Helical" evidence="6">
    <location>
        <begin position="271"/>
        <end position="292"/>
    </location>
</feature>
<reference evidence="8" key="1">
    <citation type="journal article" date="2019" name="Int. J. Syst. Evol. Microbiol.">
        <title>The Global Catalogue of Microorganisms (GCM) 10K type strain sequencing project: providing services to taxonomists for standard genome sequencing and annotation.</title>
        <authorList>
            <consortium name="The Broad Institute Genomics Platform"/>
            <consortium name="The Broad Institute Genome Sequencing Center for Infectious Disease"/>
            <person name="Wu L."/>
            <person name="Ma J."/>
        </authorList>
    </citation>
    <scope>NUCLEOTIDE SEQUENCE [LARGE SCALE GENOMIC DNA]</scope>
    <source>
        <strain evidence="8">CCUG 56754</strain>
    </source>
</reference>
<keyword evidence="8" id="KW-1185">Reference proteome</keyword>
<feature type="transmembrane region" description="Helical" evidence="6">
    <location>
        <begin position="189"/>
        <end position="208"/>
    </location>
</feature>
<feature type="transmembrane region" description="Helical" evidence="6">
    <location>
        <begin position="228"/>
        <end position="251"/>
    </location>
</feature>
<feature type="transmembrane region" description="Helical" evidence="6">
    <location>
        <begin position="90"/>
        <end position="112"/>
    </location>
</feature>
<evidence type="ECO:0000256" key="1">
    <source>
        <dbReference type="ARBA" id="ARBA00004141"/>
    </source>
</evidence>
<gene>
    <name evidence="7" type="ORF">ACFQ3N_02515</name>
</gene>
<keyword evidence="3 6" id="KW-0812">Transmembrane</keyword>
<evidence type="ECO:0000313" key="7">
    <source>
        <dbReference type="EMBL" id="MFD1037298.1"/>
    </source>
</evidence>
<dbReference type="RefSeq" id="WP_390359230.1">
    <property type="nucleotide sequence ID" value="NZ_JBHTKJ010000007.1"/>
</dbReference>
<feature type="transmembrane region" description="Helical" evidence="6">
    <location>
        <begin position="378"/>
        <end position="396"/>
    </location>
</feature>
<feature type="transmembrane region" description="Helical" evidence="6">
    <location>
        <begin position="402"/>
        <end position="419"/>
    </location>
</feature>
<sequence>MKKQKLGTGLSSVFLIARWITGALLLVSVEAMIRIGVLSGLGFALAGMSAFLIFGLLLRALRKRLYGDVSYQDLLDLTYDPVSKIWMIRLFCLSCILILYIHILAGAIFLYAVVGLNIVIGFLLFSLVAFFIVYIDRKGLMTKYNVYAVSLLQFALIIFLVNSFMINGVEPIYKGIKLYHPYLLVYENKSLYIFIIASFTVMLGKMLLDPYMWQSLFRTDNTKVMTAFSLSGVIWATFPIAFSTLILTIIHTGGFENINTVLYRLFHRIDIPGLKVIFIGLFLFIMLSSFINELKKLLSHLRLAFYKNKGEQESRVEGLKGLKRGIFITILIVFGGLLTTWYLQPSIIDVFYFNSVFFASVCAPIVIAVLRTQKSTRFVPLIICISVATGYIITIFWGITTALIAVFIISTSLCVLRVGRNI</sequence>
<dbReference type="InterPro" id="IPR001734">
    <property type="entry name" value="Na/solute_symporter"/>
</dbReference>